<dbReference type="InterPro" id="IPR028511">
    <property type="entry name" value="SH3RF2_RING-HC_Zfn"/>
</dbReference>
<feature type="domain" description="SH3" evidence="15">
    <location>
        <begin position="122"/>
        <end position="181"/>
    </location>
</feature>
<evidence type="ECO:0000256" key="8">
    <source>
        <dbReference type="ARBA" id="ARBA00022737"/>
    </source>
</evidence>
<dbReference type="InterPro" id="IPR001452">
    <property type="entry name" value="SH3_domain"/>
</dbReference>
<accession>A0A401RUX7</accession>
<sequence length="776" mass="84486">MDDLALLDLLECPVCFERLDATAKVLPCQHTFCKPCLQRIFNARKELRCPECRTPVTCSIEELPVNLLLVRLLDGIKYGQSNFRITPDRLPQTPSNQEHGQRSTDTRGLQASLVNAAKSPIEKVPCARALYTYGGQKPGDLSFKKGDVILLRRQVDENWYYGEINGVCGIFPLNFVQVIHHLPQPPPLCKALYDFNLKEKDKEANKDLLPFLKNDILKVIRRVDENWVEGKLGDKVGIFPISFVEMNSTAKQLLAIKRPDGKDSKCQGSVAVANSSTVIKRTETGRVAAKETRHTSAMNILNRISHPSPSTQPLQISSPVLISSSNPAVVAQITERRSPSSPTSKIKHNPSEAGVASSGIIDASSSFNTEILRTKPQVPVSEEQTGDMFPVYGMSSDGWIRGMSMQINKAESLPCSYNESSRRNTCRLPDQRGSDGLLASANAQERGTASEASLNLQTSPSGRQVAVTSPPVPSGATIARHIPGSSYRVNVHRPIVAVPPVQSQSTSSRCAPAVVIQAQPFASHQFLHPVTIHAAHCNGLLGAGRSNLSNRPIANTAPIICHNRKPSAMQDDEASNCTTVDQGCVPMSDPTPSHCKAEDRSRVHKTQPSLGTFPPHCAASSTRPKFQLTSVCSPTPISFKPEQLTAQSVLQETSSPPVPVISHNRAGSCPIGSKEEVQTAHRKTGSWDSCYRCIPPSPLHSPVSEGCPKTLQNRSMCFNRCRAVLSYPAQGDAELGLEQGDIVLVHRKHQDGWFQGTHTESGKTGLFPGSFVESLQ</sequence>
<dbReference type="Gene3D" id="3.30.40.10">
    <property type="entry name" value="Zinc/RING finger domain, C3HC4 (zinc finger)"/>
    <property type="match status" value="1"/>
</dbReference>
<keyword evidence="11" id="KW-0832">Ubl conjugation</keyword>
<evidence type="ECO:0000313" key="17">
    <source>
        <dbReference type="EMBL" id="GCC21948.1"/>
    </source>
</evidence>
<proteinExistence type="inferred from homology"/>
<comment type="catalytic activity">
    <reaction evidence="1">
        <text>S-ubiquitinyl-[E2 ubiquitin-conjugating enzyme]-L-cysteine + [acceptor protein]-L-lysine = [E2 ubiquitin-conjugating enzyme]-L-cysteine + N(6)-ubiquitinyl-[acceptor protein]-L-lysine.</text>
        <dbReference type="EC" id="2.3.2.27"/>
    </reaction>
</comment>
<evidence type="ECO:0000256" key="10">
    <source>
        <dbReference type="ARBA" id="ARBA00022833"/>
    </source>
</evidence>
<evidence type="ECO:0000256" key="3">
    <source>
        <dbReference type="ARBA" id="ARBA00008649"/>
    </source>
</evidence>
<dbReference type="OrthoDB" id="2163411at2759"/>
<evidence type="ECO:0000256" key="13">
    <source>
        <dbReference type="PROSITE-ProRule" id="PRU00192"/>
    </source>
</evidence>
<evidence type="ECO:0000256" key="5">
    <source>
        <dbReference type="ARBA" id="ARBA00022443"/>
    </source>
</evidence>
<comment type="caution">
    <text evidence="17">The sequence shown here is derived from an EMBL/GenBank/DDBJ whole genome shotgun (WGS) entry which is preliminary data.</text>
</comment>
<dbReference type="PROSITE" id="PS50089">
    <property type="entry name" value="ZF_RING_2"/>
    <property type="match status" value="1"/>
</dbReference>
<keyword evidence="7" id="KW-0479">Metal-binding</keyword>
<dbReference type="STRING" id="137246.A0A401RUX7"/>
<feature type="region of interest" description="Disordered" evidence="14">
    <location>
        <begin position="416"/>
        <end position="435"/>
    </location>
</feature>
<dbReference type="GO" id="GO:0008270">
    <property type="term" value="F:zinc ion binding"/>
    <property type="evidence" value="ECO:0007669"/>
    <property type="project" value="UniProtKB-KW"/>
</dbReference>
<evidence type="ECO:0000256" key="12">
    <source>
        <dbReference type="PROSITE-ProRule" id="PRU00175"/>
    </source>
</evidence>
<feature type="compositionally biased region" description="Polar residues" evidence="14">
    <location>
        <begin position="453"/>
        <end position="462"/>
    </location>
</feature>
<keyword evidence="5 13" id="KW-0728">SH3 domain</keyword>
<dbReference type="EMBL" id="BEZZ01000004">
    <property type="protein sequence ID" value="GCC21948.1"/>
    <property type="molecule type" value="Genomic_DNA"/>
</dbReference>
<dbReference type="CDD" id="cd11786">
    <property type="entry name" value="SH3_SH3RF_1"/>
    <property type="match status" value="1"/>
</dbReference>
<dbReference type="PANTHER" id="PTHR14167">
    <property type="entry name" value="SH3 DOMAIN-CONTAINING"/>
    <property type="match status" value="1"/>
</dbReference>
<keyword evidence="6" id="KW-0808">Transferase</keyword>
<dbReference type="EC" id="2.3.2.27" evidence="4"/>
<dbReference type="GO" id="GO:0008157">
    <property type="term" value="F:protein phosphatase 1 binding"/>
    <property type="evidence" value="ECO:0007669"/>
    <property type="project" value="TreeGrafter"/>
</dbReference>
<dbReference type="InterPro" id="IPR036028">
    <property type="entry name" value="SH3-like_dom_sf"/>
</dbReference>
<dbReference type="Proteomes" id="UP000287033">
    <property type="component" value="Unassembled WGS sequence"/>
</dbReference>
<dbReference type="Gene3D" id="2.30.30.40">
    <property type="entry name" value="SH3 Domains"/>
    <property type="match status" value="3"/>
</dbReference>
<gene>
    <name evidence="17" type="ORF">chiPu_0000331</name>
</gene>
<dbReference type="InterPro" id="IPR017907">
    <property type="entry name" value="Znf_RING_CS"/>
</dbReference>
<dbReference type="FunFam" id="3.30.40.10:FF:000077">
    <property type="entry name" value="E3 ubiquitin-protein ligase SH3RF1 isoform X1"/>
    <property type="match status" value="1"/>
</dbReference>
<evidence type="ECO:0000259" key="16">
    <source>
        <dbReference type="PROSITE" id="PS50089"/>
    </source>
</evidence>
<dbReference type="PRINTS" id="PR00499">
    <property type="entry name" value="P67PHOX"/>
</dbReference>
<dbReference type="Pfam" id="PF13923">
    <property type="entry name" value="zf-C3HC4_2"/>
    <property type="match status" value="1"/>
</dbReference>
<evidence type="ECO:0000313" key="18">
    <source>
        <dbReference type="Proteomes" id="UP000287033"/>
    </source>
</evidence>
<feature type="region of interest" description="Disordered" evidence="14">
    <location>
        <begin position="453"/>
        <end position="478"/>
    </location>
</feature>
<dbReference type="GO" id="GO:0016567">
    <property type="term" value="P:protein ubiquitination"/>
    <property type="evidence" value="ECO:0007669"/>
    <property type="project" value="TreeGrafter"/>
</dbReference>
<dbReference type="SUPFAM" id="SSF57850">
    <property type="entry name" value="RING/U-box"/>
    <property type="match status" value="1"/>
</dbReference>
<keyword evidence="9 12" id="KW-0863">Zinc-finger</keyword>
<dbReference type="InterPro" id="IPR001841">
    <property type="entry name" value="Znf_RING"/>
</dbReference>
<evidence type="ECO:0000256" key="1">
    <source>
        <dbReference type="ARBA" id="ARBA00000900"/>
    </source>
</evidence>
<dbReference type="Pfam" id="PF00018">
    <property type="entry name" value="SH3_1"/>
    <property type="match status" value="2"/>
</dbReference>
<comment type="similarity">
    <text evidence="3">Belongs to the SH3RF family.</text>
</comment>
<evidence type="ECO:0000256" key="11">
    <source>
        <dbReference type="ARBA" id="ARBA00022843"/>
    </source>
</evidence>
<dbReference type="AlphaFoldDB" id="A0A401RUX7"/>
<evidence type="ECO:0000256" key="4">
    <source>
        <dbReference type="ARBA" id="ARBA00012483"/>
    </source>
</evidence>
<dbReference type="GO" id="GO:0043066">
    <property type="term" value="P:negative regulation of apoptotic process"/>
    <property type="evidence" value="ECO:0007669"/>
    <property type="project" value="TreeGrafter"/>
</dbReference>
<dbReference type="InterPro" id="IPR013083">
    <property type="entry name" value="Znf_RING/FYVE/PHD"/>
</dbReference>
<dbReference type="FunFam" id="2.30.30.40:FF:000063">
    <property type="entry name" value="Putative E3 ubiquitin-protein ligase SH3RF1"/>
    <property type="match status" value="1"/>
</dbReference>
<feature type="region of interest" description="Disordered" evidence="14">
    <location>
        <begin position="85"/>
        <end position="106"/>
    </location>
</feature>
<dbReference type="GO" id="GO:0061630">
    <property type="term" value="F:ubiquitin protein ligase activity"/>
    <property type="evidence" value="ECO:0007669"/>
    <property type="project" value="UniProtKB-EC"/>
</dbReference>
<evidence type="ECO:0000256" key="14">
    <source>
        <dbReference type="SAM" id="MobiDB-lite"/>
    </source>
</evidence>
<comment type="pathway">
    <text evidence="2">Protein modification; protein ubiquitination.</text>
</comment>
<evidence type="ECO:0000256" key="6">
    <source>
        <dbReference type="ARBA" id="ARBA00022679"/>
    </source>
</evidence>
<name>A0A401RUX7_CHIPU</name>
<dbReference type="SUPFAM" id="SSF50044">
    <property type="entry name" value="SH3-domain"/>
    <property type="match status" value="3"/>
</dbReference>
<protein>
    <recommendedName>
        <fullName evidence="4">RING-type E3 ubiquitin transferase</fullName>
        <ecNumber evidence="4">2.3.2.27</ecNumber>
    </recommendedName>
</protein>
<reference evidence="17 18" key="1">
    <citation type="journal article" date="2018" name="Nat. Ecol. Evol.">
        <title>Shark genomes provide insights into elasmobranch evolution and the origin of vertebrates.</title>
        <authorList>
            <person name="Hara Y"/>
            <person name="Yamaguchi K"/>
            <person name="Onimaru K"/>
            <person name="Kadota M"/>
            <person name="Koyanagi M"/>
            <person name="Keeley SD"/>
            <person name="Tatsumi K"/>
            <person name="Tanaka K"/>
            <person name="Motone F"/>
            <person name="Kageyama Y"/>
            <person name="Nozu R"/>
            <person name="Adachi N"/>
            <person name="Nishimura O"/>
            <person name="Nakagawa R"/>
            <person name="Tanegashima C"/>
            <person name="Kiyatake I"/>
            <person name="Matsumoto R"/>
            <person name="Murakumo K"/>
            <person name="Nishida K"/>
            <person name="Terakita A"/>
            <person name="Kuratani S"/>
            <person name="Sato K"/>
            <person name="Hyodo S Kuraku.S."/>
        </authorList>
    </citation>
    <scope>NUCLEOTIDE SEQUENCE [LARGE SCALE GENOMIC DNA]</scope>
</reference>
<dbReference type="SMART" id="SM00326">
    <property type="entry name" value="SH3"/>
    <property type="match status" value="3"/>
</dbReference>
<feature type="region of interest" description="Disordered" evidence="14">
    <location>
        <begin position="335"/>
        <end position="356"/>
    </location>
</feature>
<keyword evidence="18" id="KW-1185">Reference proteome</keyword>
<evidence type="ECO:0000259" key="15">
    <source>
        <dbReference type="PROSITE" id="PS50002"/>
    </source>
</evidence>
<evidence type="ECO:0000256" key="9">
    <source>
        <dbReference type="ARBA" id="ARBA00022771"/>
    </source>
</evidence>
<dbReference type="GO" id="GO:0005654">
    <property type="term" value="C:nucleoplasm"/>
    <property type="evidence" value="ECO:0007669"/>
    <property type="project" value="TreeGrafter"/>
</dbReference>
<dbReference type="CDD" id="cd16749">
    <property type="entry name" value="RING-HC_SH3RF2"/>
    <property type="match status" value="1"/>
</dbReference>
<feature type="domain" description="SH3" evidence="15">
    <location>
        <begin position="184"/>
        <end position="249"/>
    </location>
</feature>
<feature type="domain" description="RING-type" evidence="16">
    <location>
        <begin position="12"/>
        <end position="53"/>
    </location>
</feature>
<feature type="domain" description="SH3" evidence="15">
    <location>
        <begin position="716"/>
        <end position="776"/>
    </location>
</feature>
<dbReference type="PANTHER" id="PTHR14167:SF60">
    <property type="entry name" value="E3 UBIQUITIN-PROTEIN LIGASE SH3RF2"/>
    <property type="match status" value="1"/>
</dbReference>
<dbReference type="PROSITE" id="PS00518">
    <property type="entry name" value="ZF_RING_1"/>
    <property type="match status" value="1"/>
</dbReference>
<dbReference type="SMART" id="SM00184">
    <property type="entry name" value="RING"/>
    <property type="match status" value="1"/>
</dbReference>
<organism evidence="17 18">
    <name type="scientific">Chiloscyllium punctatum</name>
    <name type="common">Brownbanded bambooshark</name>
    <name type="synonym">Hemiscyllium punctatum</name>
    <dbReference type="NCBI Taxonomy" id="137246"/>
    <lineage>
        <taxon>Eukaryota</taxon>
        <taxon>Metazoa</taxon>
        <taxon>Chordata</taxon>
        <taxon>Craniata</taxon>
        <taxon>Vertebrata</taxon>
        <taxon>Chondrichthyes</taxon>
        <taxon>Elasmobranchii</taxon>
        <taxon>Galeomorphii</taxon>
        <taxon>Galeoidea</taxon>
        <taxon>Orectolobiformes</taxon>
        <taxon>Hemiscylliidae</taxon>
        <taxon>Chiloscyllium</taxon>
    </lineage>
</organism>
<dbReference type="InterPro" id="IPR050384">
    <property type="entry name" value="Endophilin_SH3RF"/>
</dbReference>
<keyword evidence="10" id="KW-0862">Zinc</keyword>
<dbReference type="GO" id="GO:0046330">
    <property type="term" value="P:positive regulation of JNK cascade"/>
    <property type="evidence" value="ECO:0007669"/>
    <property type="project" value="TreeGrafter"/>
</dbReference>
<keyword evidence="8" id="KW-0677">Repeat</keyword>
<evidence type="ECO:0000256" key="7">
    <source>
        <dbReference type="ARBA" id="ARBA00022723"/>
    </source>
</evidence>
<dbReference type="GO" id="GO:0032436">
    <property type="term" value="P:positive regulation of proteasomal ubiquitin-dependent protein catabolic process"/>
    <property type="evidence" value="ECO:0007669"/>
    <property type="project" value="TreeGrafter"/>
</dbReference>
<dbReference type="PRINTS" id="PR00452">
    <property type="entry name" value="SH3DOMAIN"/>
</dbReference>
<dbReference type="Pfam" id="PF14604">
    <property type="entry name" value="SH3_9"/>
    <property type="match status" value="1"/>
</dbReference>
<dbReference type="PROSITE" id="PS50002">
    <property type="entry name" value="SH3"/>
    <property type="match status" value="3"/>
</dbReference>
<evidence type="ECO:0000256" key="2">
    <source>
        <dbReference type="ARBA" id="ARBA00004906"/>
    </source>
</evidence>